<dbReference type="SUPFAM" id="SSF52540">
    <property type="entry name" value="P-loop containing nucleoside triphosphate hydrolases"/>
    <property type="match status" value="1"/>
</dbReference>
<dbReference type="Pfam" id="PF13671">
    <property type="entry name" value="AAA_33"/>
    <property type="match status" value="1"/>
</dbReference>
<keyword evidence="2" id="KW-1185">Reference proteome</keyword>
<dbReference type="Gene3D" id="3.40.50.300">
    <property type="entry name" value="P-loop containing nucleotide triphosphate hydrolases"/>
    <property type="match status" value="1"/>
</dbReference>
<dbReference type="RefSeq" id="WP_347787749.1">
    <property type="nucleotide sequence ID" value="NZ_JBDQQU010000011.1"/>
</dbReference>
<reference evidence="1 2" key="1">
    <citation type="submission" date="2024-05" db="EMBL/GenBank/DDBJ databases">
        <authorList>
            <person name="De Oliveira J.P."/>
            <person name="Noriler S.A."/>
            <person name="De Oliveira A.G."/>
            <person name="Sipoli D.S."/>
        </authorList>
    </citation>
    <scope>NUCLEOTIDE SEQUENCE [LARGE SCALE GENOMIC DNA]</scope>
    <source>
        <strain evidence="1 2">LABIM186</strain>
    </source>
</reference>
<dbReference type="EMBL" id="JBDQQU010000011">
    <property type="protein sequence ID" value="MEO3954923.1"/>
    <property type="molecule type" value="Genomic_DNA"/>
</dbReference>
<accession>A0ABV0H4A3</accession>
<name>A0ABV0H4A3_9NEIS</name>
<evidence type="ECO:0000313" key="1">
    <source>
        <dbReference type="EMBL" id="MEO3954923.1"/>
    </source>
</evidence>
<protein>
    <submittedName>
        <fullName evidence="1">AAA family ATPase</fullName>
    </submittedName>
</protein>
<sequence>MASLPRPDASGELAERAALAGMIESALLLISGLPGSGKSTLARGVAEGLGWPCLDKDDFLEALFDARGMGDMAWRRALSREADSHFLEALQAAPRAVACSWWRHPQGEGDSGTSLADLARPGRLVLELHCRCPAELAAARFARRPRHPGHLDAQRDFTDLSLQLRRSEHLGPLGLGQCLILDTSVPADLTGALAWTRDALAVGAC</sequence>
<dbReference type="Proteomes" id="UP001438292">
    <property type="component" value="Unassembled WGS sequence"/>
</dbReference>
<gene>
    <name evidence="1" type="ORF">ABH309_10690</name>
</gene>
<organism evidence="1 2">
    <name type="scientific">Chromobacterium piscinae</name>
    <dbReference type="NCBI Taxonomy" id="686831"/>
    <lineage>
        <taxon>Bacteria</taxon>
        <taxon>Pseudomonadati</taxon>
        <taxon>Pseudomonadota</taxon>
        <taxon>Betaproteobacteria</taxon>
        <taxon>Neisseriales</taxon>
        <taxon>Chromobacteriaceae</taxon>
        <taxon>Chromobacterium</taxon>
    </lineage>
</organism>
<dbReference type="InterPro" id="IPR027417">
    <property type="entry name" value="P-loop_NTPase"/>
</dbReference>
<evidence type="ECO:0000313" key="2">
    <source>
        <dbReference type="Proteomes" id="UP001438292"/>
    </source>
</evidence>
<comment type="caution">
    <text evidence="1">The sequence shown here is derived from an EMBL/GenBank/DDBJ whole genome shotgun (WGS) entry which is preliminary data.</text>
</comment>
<proteinExistence type="predicted"/>